<comment type="caution">
    <text evidence="2">The sequence shown here is derived from an EMBL/GenBank/DDBJ whole genome shotgun (WGS) entry which is preliminary data.</text>
</comment>
<evidence type="ECO:0000313" key="3">
    <source>
        <dbReference type="Proteomes" id="UP001610335"/>
    </source>
</evidence>
<evidence type="ECO:0000256" key="1">
    <source>
        <dbReference type="SAM" id="SignalP"/>
    </source>
</evidence>
<sequence length="108" mass="11955">MKLLPAMVGSILAATYASAFSINLFEDYHFQGDVEDFNKDGLHVLGFPRGAKSWFWSVSEKEPCCVHLISGEKYIGMQCKEASNVHAEPAITKVIITRLEDTSTENGD</sequence>
<gene>
    <name evidence="2" type="ORF">BDW59DRAFT_165401</name>
</gene>
<proteinExistence type="predicted"/>
<evidence type="ECO:0000313" key="2">
    <source>
        <dbReference type="EMBL" id="KAL2818741.1"/>
    </source>
</evidence>
<keyword evidence="3" id="KW-1185">Reference proteome</keyword>
<organism evidence="2 3">
    <name type="scientific">Aspergillus cavernicola</name>
    <dbReference type="NCBI Taxonomy" id="176166"/>
    <lineage>
        <taxon>Eukaryota</taxon>
        <taxon>Fungi</taxon>
        <taxon>Dikarya</taxon>
        <taxon>Ascomycota</taxon>
        <taxon>Pezizomycotina</taxon>
        <taxon>Eurotiomycetes</taxon>
        <taxon>Eurotiomycetidae</taxon>
        <taxon>Eurotiales</taxon>
        <taxon>Aspergillaceae</taxon>
        <taxon>Aspergillus</taxon>
        <taxon>Aspergillus subgen. Nidulantes</taxon>
    </lineage>
</organism>
<dbReference type="Proteomes" id="UP001610335">
    <property type="component" value="Unassembled WGS sequence"/>
</dbReference>
<keyword evidence="1" id="KW-0732">Signal</keyword>
<dbReference type="EMBL" id="JBFXLS010000082">
    <property type="protein sequence ID" value="KAL2818741.1"/>
    <property type="molecule type" value="Genomic_DNA"/>
</dbReference>
<feature type="chain" id="PRO_5047090525" evidence="1">
    <location>
        <begin position="20"/>
        <end position="108"/>
    </location>
</feature>
<feature type="signal peptide" evidence="1">
    <location>
        <begin position="1"/>
        <end position="19"/>
    </location>
</feature>
<accession>A0ABR4HTL2</accession>
<reference evidence="2 3" key="1">
    <citation type="submission" date="2024-07" db="EMBL/GenBank/DDBJ databases">
        <title>Section-level genome sequencing and comparative genomics of Aspergillus sections Usti and Cavernicolus.</title>
        <authorList>
            <consortium name="Lawrence Berkeley National Laboratory"/>
            <person name="Nybo J.L."/>
            <person name="Vesth T.C."/>
            <person name="Theobald S."/>
            <person name="Frisvad J.C."/>
            <person name="Larsen T.O."/>
            <person name="Kjaerboelling I."/>
            <person name="Rothschild-Mancinelli K."/>
            <person name="Lyhne E.K."/>
            <person name="Kogle M.E."/>
            <person name="Barry K."/>
            <person name="Clum A."/>
            <person name="Na H."/>
            <person name="Ledsgaard L."/>
            <person name="Lin J."/>
            <person name="Lipzen A."/>
            <person name="Kuo A."/>
            <person name="Riley R."/>
            <person name="Mondo S."/>
            <person name="LaButti K."/>
            <person name="Haridas S."/>
            <person name="Pangalinan J."/>
            <person name="Salamov A.A."/>
            <person name="Simmons B.A."/>
            <person name="Magnuson J.K."/>
            <person name="Chen J."/>
            <person name="Drula E."/>
            <person name="Henrissat B."/>
            <person name="Wiebenga A."/>
            <person name="Lubbers R.J."/>
            <person name="Gomes A.C."/>
            <person name="Makela M.R."/>
            <person name="Stajich J."/>
            <person name="Grigoriev I.V."/>
            <person name="Mortensen U.H."/>
            <person name="De vries R.P."/>
            <person name="Baker S.E."/>
            <person name="Andersen M.R."/>
        </authorList>
    </citation>
    <scope>NUCLEOTIDE SEQUENCE [LARGE SCALE GENOMIC DNA]</scope>
    <source>
        <strain evidence="2 3">CBS 600.67</strain>
    </source>
</reference>
<name>A0ABR4HTL2_9EURO</name>
<protein>
    <submittedName>
        <fullName evidence="2">Uncharacterized protein</fullName>
    </submittedName>
</protein>